<evidence type="ECO:0000256" key="1">
    <source>
        <dbReference type="SAM" id="MobiDB-lite"/>
    </source>
</evidence>
<sequence>MDSFQDLREFQGSQGREEEEGLISMEPITMIVPLELQNLPKTITPESSVGSSAGGDSDDHRSSSSKDSSLERTPSDVGDAGEGTISPSVTSIEANVVMLEEWENKVISRRLDNLCKAPKTLHVGFRFRVALHHDMADGSVTVKGFKEQAARLRRGRRISRSKGSVTLEQLTLFGFVDVANLYAEAYWRGNVSKLRAHETVGQGLAHKGKLILTNGRLWHRGAIRNIKVQAWHRGPMLSKELKLRLQA</sequence>
<gene>
    <name evidence="2" type="ORF">SLEP1_g31265</name>
</gene>
<dbReference type="Proteomes" id="UP001054252">
    <property type="component" value="Unassembled WGS sequence"/>
</dbReference>
<proteinExistence type="predicted"/>
<organism evidence="2 3">
    <name type="scientific">Rubroshorea leprosula</name>
    <dbReference type="NCBI Taxonomy" id="152421"/>
    <lineage>
        <taxon>Eukaryota</taxon>
        <taxon>Viridiplantae</taxon>
        <taxon>Streptophyta</taxon>
        <taxon>Embryophyta</taxon>
        <taxon>Tracheophyta</taxon>
        <taxon>Spermatophyta</taxon>
        <taxon>Magnoliopsida</taxon>
        <taxon>eudicotyledons</taxon>
        <taxon>Gunneridae</taxon>
        <taxon>Pentapetalae</taxon>
        <taxon>rosids</taxon>
        <taxon>malvids</taxon>
        <taxon>Malvales</taxon>
        <taxon>Dipterocarpaceae</taxon>
        <taxon>Rubroshorea</taxon>
    </lineage>
</organism>
<keyword evidence="3" id="KW-1185">Reference proteome</keyword>
<evidence type="ECO:0000313" key="3">
    <source>
        <dbReference type="Proteomes" id="UP001054252"/>
    </source>
</evidence>
<feature type="compositionally biased region" description="Basic and acidic residues" evidence="1">
    <location>
        <begin position="57"/>
        <end position="74"/>
    </location>
</feature>
<feature type="region of interest" description="Disordered" evidence="1">
    <location>
        <begin position="42"/>
        <end position="86"/>
    </location>
</feature>
<feature type="region of interest" description="Disordered" evidence="1">
    <location>
        <begin position="1"/>
        <end position="26"/>
    </location>
</feature>
<dbReference type="EMBL" id="BPVZ01000057">
    <property type="protein sequence ID" value="GKV21271.1"/>
    <property type="molecule type" value="Genomic_DNA"/>
</dbReference>
<comment type="caution">
    <text evidence="2">The sequence shown here is derived from an EMBL/GenBank/DDBJ whole genome shotgun (WGS) entry which is preliminary data.</text>
</comment>
<reference evidence="2 3" key="1">
    <citation type="journal article" date="2021" name="Commun. Biol.">
        <title>The genome of Shorea leprosula (Dipterocarpaceae) highlights the ecological relevance of drought in aseasonal tropical rainforests.</title>
        <authorList>
            <person name="Ng K.K.S."/>
            <person name="Kobayashi M.J."/>
            <person name="Fawcett J.A."/>
            <person name="Hatakeyama M."/>
            <person name="Paape T."/>
            <person name="Ng C.H."/>
            <person name="Ang C.C."/>
            <person name="Tnah L.H."/>
            <person name="Lee C.T."/>
            <person name="Nishiyama T."/>
            <person name="Sese J."/>
            <person name="O'Brien M.J."/>
            <person name="Copetti D."/>
            <person name="Mohd Noor M.I."/>
            <person name="Ong R.C."/>
            <person name="Putra M."/>
            <person name="Sireger I.Z."/>
            <person name="Indrioko S."/>
            <person name="Kosugi Y."/>
            <person name="Izuno A."/>
            <person name="Isagi Y."/>
            <person name="Lee S.L."/>
            <person name="Shimizu K.K."/>
        </authorList>
    </citation>
    <scope>NUCLEOTIDE SEQUENCE [LARGE SCALE GENOMIC DNA]</scope>
    <source>
        <strain evidence="2">214</strain>
    </source>
</reference>
<name>A0AAV5K892_9ROSI</name>
<accession>A0AAV5K892</accession>
<evidence type="ECO:0000313" key="2">
    <source>
        <dbReference type="EMBL" id="GKV21271.1"/>
    </source>
</evidence>
<protein>
    <submittedName>
        <fullName evidence="2">Uncharacterized protein</fullName>
    </submittedName>
</protein>
<dbReference type="AlphaFoldDB" id="A0AAV5K892"/>